<dbReference type="PROSITE" id="PS51910">
    <property type="entry name" value="GH18_2"/>
    <property type="match status" value="1"/>
</dbReference>
<dbReference type="FunFam" id="3.20.20.80:FF:000015">
    <property type="entry name" value="Acidic endochitinase SE2"/>
    <property type="match status" value="1"/>
</dbReference>
<evidence type="ECO:0000256" key="3">
    <source>
        <dbReference type="ARBA" id="ARBA00022801"/>
    </source>
</evidence>
<keyword evidence="4" id="KW-0146">Chitin degradation</keyword>
<feature type="domain" description="GH18" evidence="11">
    <location>
        <begin position="25"/>
        <end position="307"/>
    </location>
</feature>
<keyword evidence="10" id="KW-0732">Signal</keyword>
<dbReference type="GO" id="GO:0008843">
    <property type="term" value="F:endochitinase activity"/>
    <property type="evidence" value="ECO:0007669"/>
    <property type="project" value="UniProtKB-EC"/>
</dbReference>
<evidence type="ECO:0000313" key="13">
    <source>
        <dbReference type="Proteomes" id="UP001605036"/>
    </source>
</evidence>
<dbReference type="AlphaFoldDB" id="A0ABD1ZUP4"/>
<evidence type="ECO:0000256" key="6">
    <source>
        <dbReference type="ARBA" id="ARBA00023295"/>
    </source>
</evidence>
<evidence type="ECO:0000256" key="5">
    <source>
        <dbReference type="ARBA" id="ARBA00023157"/>
    </source>
</evidence>
<evidence type="ECO:0000256" key="4">
    <source>
        <dbReference type="ARBA" id="ARBA00023024"/>
    </source>
</evidence>
<proteinExistence type="inferred from homology"/>
<dbReference type="InterPro" id="IPR050542">
    <property type="entry name" value="Glycosyl_Hydrlase18_Chitinase"/>
</dbReference>
<sequence length="307" mass="32520">MEARFSTWALVMLLFAAGAKRGFAGSLASYWGQNENEGSLADVCASGNYDILMLAFLNVFGNGQTPSLNLAGHCNTSSGGCQVLVSDVQSCQSNGKRVILSLGGSPDSGNYGLSSSQDAQNVAQYLWDNFLGGSSSSSPLGAVQLDGIDLDIEKKDGSQYYPDLITTLRSLAKNYGKSLYITAAPQCPFPDKNLGPGDGTALSAGVDIVFVQFYNNACGYQGTSDQLVAAWNQWTRSLSSSQVFLGLPASPNAADSGYVDPTTLINDILPQINKASNYGGVMLWNVFQDEQNNYSAQIKASVEMLAS</sequence>
<evidence type="ECO:0000256" key="7">
    <source>
        <dbReference type="ARBA" id="ARBA00023326"/>
    </source>
</evidence>
<dbReference type="Pfam" id="PF00704">
    <property type="entry name" value="Glyco_hydro_18"/>
    <property type="match status" value="1"/>
</dbReference>
<dbReference type="InterPro" id="IPR017853">
    <property type="entry name" value="GH"/>
</dbReference>
<keyword evidence="13" id="KW-1185">Reference proteome</keyword>
<comment type="caution">
    <text evidence="12">The sequence shown here is derived from an EMBL/GenBank/DDBJ whole genome shotgun (WGS) entry which is preliminary data.</text>
</comment>
<comment type="catalytic activity">
    <reaction evidence="1">
        <text>Random endo-hydrolysis of N-acetyl-beta-D-glucosaminide (1-&gt;4)-beta-linkages in chitin and chitodextrins.</text>
        <dbReference type="EC" id="3.2.1.14"/>
    </reaction>
</comment>
<evidence type="ECO:0000259" key="11">
    <source>
        <dbReference type="PROSITE" id="PS51910"/>
    </source>
</evidence>
<dbReference type="GO" id="GO:0000272">
    <property type="term" value="P:polysaccharide catabolic process"/>
    <property type="evidence" value="ECO:0007669"/>
    <property type="project" value="UniProtKB-KW"/>
</dbReference>
<evidence type="ECO:0000256" key="9">
    <source>
        <dbReference type="RuleBase" id="RU004453"/>
    </source>
</evidence>
<protein>
    <recommendedName>
        <fullName evidence="2">chitinase</fullName>
        <ecNumber evidence="2">3.2.1.14</ecNumber>
    </recommendedName>
</protein>
<dbReference type="EC" id="3.2.1.14" evidence="2"/>
<keyword evidence="5" id="KW-1015">Disulfide bond</keyword>
<evidence type="ECO:0000256" key="1">
    <source>
        <dbReference type="ARBA" id="ARBA00000822"/>
    </source>
</evidence>
<dbReference type="GO" id="GO:0006032">
    <property type="term" value="P:chitin catabolic process"/>
    <property type="evidence" value="ECO:0007669"/>
    <property type="project" value="UniProtKB-KW"/>
</dbReference>
<reference evidence="12 13" key="1">
    <citation type="submission" date="2024-09" db="EMBL/GenBank/DDBJ databases">
        <title>Chromosome-scale assembly of Riccia fluitans.</title>
        <authorList>
            <person name="Paukszto L."/>
            <person name="Sawicki J."/>
            <person name="Karawczyk K."/>
            <person name="Piernik-Szablinska J."/>
            <person name="Szczecinska M."/>
            <person name="Mazdziarz M."/>
        </authorList>
    </citation>
    <scope>NUCLEOTIDE SEQUENCE [LARGE SCALE GENOMIC DNA]</scope>
    <source>
        <strain evidence="12">Rf_01</strain>
        <tissue evidence="12">Aerial parts of the thallus</tissue>
    </source>
</reference>
<dbReference type="EMBL" id="JBHFFA010000001">
    <property type="protein sequence ID" value="KAL2654174.1"/>
    <property type="molecule type" value="Genomic_DNA"/>
</dbReference>
<feature type="chain" id="PRO_5044777620" description="chitinase" evidence="10">
    <location>
        <begin position="25"/>
        <end position="307"/>
    </location>
</feature>
<dbReference type="PROSITE" id="PS01095">
    <property type="entry name" value="GH18_1"/>
    <property type="match status" value="1"/>
</dbReference>
<dbReference type="InterPro" id="IPR001223">
    <property type="entry name" value="Glyco_hydro18_cat"/>
</dbReference>
<name>A0ABD1ZUP4_9MARC</name>
<evidence type="ECO:0000313" key="12">
    <source>
        <dbReference type="EMBL" id="KAL2654174.1"/>
    </source>
</evidence>
<dbReference type="SUPFAM" id="SSF51445">
    <property type="entry name" value="(Trans)glycosidases"/>
    <property type="match status" value="1"/>
</dbReference>
<keyword evidence="3 8" id="KW-0378">Hydrolase</keyword>
<dbReference type="PANTHER" id="PTHR45708">
    <property type="entry name" value="ENDOCHITINASE"/>
    <property type="match status" value="1"/>
</dbReference>
<dbReference type="Gene3D" id="3.20.20.80">
    <property type="entry name" value="Glycosidases"/>
    <property type="match status" value="1"/>
</dbReference>
<keyword evidence="7" id="KW-0119">Carbohydrate metabolism</keyword>
<accession>A0ABD1ZUP4</accession>
<comment type="similarity">
    <text evidence="9">Belongs to the glycosyl hydrolase 18 family.</text>
</comment>
<evidence type="ECO:0000256" key="8">
    <source>
        <dbReference type="RuleBase" id="RU000489"/>
    </source>
</evidence>
<organism evidence="12 13">
    <name type="scientific">Riccia fluitans</name>
    <dbReference type="NCBI Taxonomy" id="41844"/>
    <lineage>
        <taxon>Eukaryota</taxon>
        <taxon>Viridiplantae</taxon>
        <taxon>Streptophyta</taxon>
        <taxon>Embryophyta</taxon>
        <taxon>Marchantiophyta</taxon>
        <taxon>Marchantiopsida</taxon>
        <taxon>Marchantiidae</taxon>
        <taxon>Marchantiales</taxon>
        <taxon>Ricciaceae</taxon>
        <taxon>Riccia</taxon>
    </lineage>
</organism>
<gene>
    <name evidence="12" type="ORF">R1flu_022302</name>
</gene>
<dbReference type="GO" id="GO:0005576">
    <property type="term" value="C:extracellular region"/>
    <property type="evidence" value="ECO:0007669"/>
    <property type="project" value="UniProtKB-ARBA"/>
</dbReference>
<keyword evidence="7" id="KW-0624">Polysaccharide degradation</keyword>
<dbReference type="CDD" id="cd02877">
    <property type="entry name" value="GH18_hevamine_XipI_class_III"/>
    <property type="match status" value="1"/>
</dbReference>
<evidence type="ECO:0000256" key="2">
    <source>
        <dbReference type="ARBA" id="ARBA00012729"/>
    </source>
</evidence>
<dbReference type="InterPro" id="IPR045321">
    <property type="entry name" value="Cts1-like"/>
</dbReference>
<feature type="signal peptide" evidence="10">
    <location>
        <begin position="1"/>
        <end position="24"/>
    </location>
</feature>
<keyword evidence="6 8" id="KW-0326">Glycosidase</keyword>
<evidence type="ECO:0000256" key="10">
    <source>
        <dbReference type="SAM" id="SignalP"/>
    </source>
</evidence>
<dbReference type="InterPro" id="IPR001579">
    <property type="entry name" value="Glyco_hydro_18_chit_AS"/>
</dbReference>
<dbReference type="PANTHER" id="PTHR45708:SF49">
    <property type="entry name" value="ENDOCHITINASE"/>
    <property type="match status" value="1"/>
</dbReference>
<dbReference type="Proteomes" id="UP001605036">
    <property type="component" value="Unassembled WGS sequence"/>
</dbReference>